<dbReference type="Pfam" id="PF02561">
    <property type="entry name" value="FliS"/>
    <property type="match status" value="1"/>
</dbReference>
<keyword evidence="3" id="KW-0963">Cytoplasm</keyword>
<dbReference type="GO" id="GO:0044780">
    <property type="term" value="P:bacterial-type flagellum assembly"/>
    <property type="evidence" value="ECO:0007669"/>
    <property type="project" value="InterPro"/>
</dbReference>
<evidence type="ECO:0000256" key="4">
    <source>
        <dbReference type="ARBA" id="ARBA00022795"/>
    </source>
</evidence>
<keyword evidence="6" id="KW-0969">Cilium</keyword>
<comment type="similarity">
    <text evidence="2">Belongs to the FliS family.</text>
</comment>
<keyword evidence="6" id="KW-0966">Cell projection</keyword>
<comment type="subcellular location">
    <subcellularLocation>
        <location evidence="1">Cytoplasm</location>
        <location evidence="1">Cytosol</location>
    </subcellularLocation>
</comment>
<sequence length="127" mass="14656">MQTSIQDKYLKVQVETASPGELTLLLYQELVRTLYKARQLGTQGEWFNSVEPLHKGRDILFELMSTLDMKYDLSKDLYELYSFYAQCIATVIIKHDGDLLDEVLDFAKGMLDTWKQVLQIVKSGNTL</sequence>
<evidence type="ECO:0000256" key="3">
    <source>
        <dbReference type="ARBA" id="ARBA00022490"/>
    </source>
</evidence>
<protein>
    <submittedName>
        <fullName evidence="6">Flagellar export chaperone FliS</fullName>
    </submittedName>
</protein>
<proteinExistence type="inferred from homology"/>
<dbReference type="InterPro" id="IPR036584">
    <property type="entry name" value="FliS_sf"/>
</dbReference>
<evidence type="ECO:0000256" key="5">
    <source>
        <dbReference type="ARBA" id="ARBA00023186"/>
    </source>
</evidence>
<dbReference type="AlphaFoldDB" id="A0A1B2E253"/>
<gene>
    <name evidence="6" type="ORF">BBD41_16605</name>
</gene>
<dbReference type="CDD" id="cd16098">
    <property type="entry name" value="FliS"/>
    <property type="match status" value="1"/>
</dbReference>
<reference evidence="6" key="1">
    <citation type="submission" date="2016-08" db="EMBL/GenBank/DDBJ databases">
        <title>Complete Genome Seqeunce of Paenibacillus sp. nov. IHBB 9852 from high altitute lake of Indian trans-Himalayas.</title>
        <authorList>
            <person name="Kiran S."/>
            <person name="Swarnkar M.K."/>
            <person name="Rana A."/>
            <person name="Tewari R."/>
            <person name="Gulati A."/>
        </authorList>
    </citation>
    <scope>NUCLEOTIDE SEQUENCE [LARGE SCALE GENOMIC DNA]</scope>
    <source>
        <strain evidence="6">IHBB 9852</strain>
    </source>
</reference>
<dbReference type="GO" id="GO:0071973">
    <property type="term" value="P:bacterial-type flagellum-dependent cell motility"/>
    <property type="evidence" value="ECO:0007669"/>
    <property type="project" value="TreeGrafter"/>
</dbReference>
<evidence type="ECO:0000256" key="1">
    <source>
        <dbReference type="ARBA" id="ARBA00004514"/>
    </source>
</evidence>
<evidence type="ECO:0000313" key="6">
    <source>
        <dbReference type="EMBL" id="ANY74070.1"/>
    </source>
</evidence>
<dbReference type="InterPro" id="IPR003713">
    <property type="entry name" value="FliS"/>
</dbReference>
<organism evidence="6">
    <name type="scientific">Paenibacillus ihbetae</name>
    <dbReference type="NCBI Taxonomy" id="1870820"/>
    <lineage>
        <taxon>Bacteria</taxon>
        <taxon>Bacillati</taxon>
        <taxon>Bacillota</taxon>
        <taxon>Bacilli</taxon>
        <taxon>Bacillales</taxon>
        <taxon>Paenibacillaceae</taxon>
        <taxon>Paenibacillus</taxon>
    </lineage>
</organism>
<evidence type="ECO:0000256" key="2">
    <source>
        <dbReference type="ARBA" id="ARBA00008787"/>
    </source>
</evidence>
<dbReference type="PANTHER" id="PTHR34773:SF1">
    <property type="entry name" value="FLAGELLAR SECRETION CHAPERONE FLIS"/>
    <property type="match status" value="1"/>
</dbReference>
<dbReference type="KEGG" id="pib:BBD41_16605"/>
<keyword evidence="6" id="KW-0282">Flagellum</keyword>
<keyword evidence="4" id="KW-1005">Bacterial flagellum biogenesis</keyword>
<dbReference type="RefSeq" id="WP_099478261.1">
    <property type="nucleotide sequence ID" value="NZ_CP016809.1"/>
</dbReference>
<dbReference type="SUPFAM" id="SSF101116">
    <property type="entry name" value="Flagellar export chaperone FliS"/>
    <property type="match status" value="1"/>
</dbReference>
<keyword evidence="5" id="KW-0143">Chaperone</keyword>
<dbReference type="Gene3D" id="1.20.120.340">
    <property type="entry name" value="Flagellar protein FliS"/>
    <property type="match status" value="1"/>
</dbReference>
<dbReference type="GO" id="GO:0005829">
    <property type="term" value="C:cytosol"/>
    <property type="evidence" value="ECO:0007669"/>
    <property type="project" value="UniProtKB-SubCell"/>
</dbReference>
<accession>A0A1B2E253</accession>
<name>A0A1B2E253_9BACL</name>
<dbReference type="PANTHER" id="PTHR34773">
    <property type="entry name" value="FLAGELLAR SECRETION CHAPERONE FLIS"/>
    <property type="match status" value="1"/>
</dbReference>
<dbReference type="NCBIfam" id="TIGR00208">
    <property type="entry name" value="fliS"/>
    <property type="match status" value="1"/>
</dbReference>
<dbReference type="EMBL" id="CP016809">
    <property type="protein sequence ID" value="ANY74070.1"/>
    <property type="molecule type" value="Genomic_DNA"/>
</dbReference>